<keyword evidence="4" id="KW-1185">Reference proteome</keyword>
<feature type="chain" id="PRO_5022805715" description="Secreted protein" evidence="2">
    <location>
        <begin position="28"/>
        <end position="285"/>
    </location>
</feature>
<proteinExistence type="predicted"/>
<name>A0A5B7EDR7_PORTR</name>
<feature type="region of interest" description="Disordered" evidence="1">
    <location>
        <begin position="98"/>
        <end position="125"/>
    </location>
</feature>
<dbReference type="EMBL" id="VSRR010002599">
    <property type="protein sequence ID" value="MPC32282.1"/>
    <property type="molecule type" value="Genomic_DNA"/>
</dbReference>
<dbReference type="AlphaFoldDB" id="A0A5B7EDR7"/>
<reference evidence="3 4" key="1">
    <citation type="submission" date="2019-05" db="EMBL/GenBank/DDBJ databases">
        <title>Another draft genome of Portunus trituberculatus and its Hox gene families provides insights of decapod evolution.</title>
        <authorList>
            <person name="Jeong J.-H."/>
            <person name="Song I."/>
            <person name="Kim S."/>
            <person name="Choi T."/>
            <person name="Kim D."/>
            <person name="Ryu S."/>
            <person name="Kim W."/>
        </authorList>
    </citation>
    <scope>NUCLEOTIDE SEQUENCE [LARGE SCALE GENOMIC DNA]</scope>
    <source>
        <tissue evidence="3">Muscle</tissue>
    </source>
</reference>
<protein>
    <recommendedName>
        <fullName evidence="5">Secreted protein</fullName>
    </recommendedName>
</protein>
<comment type="caution">
    <text evidence="3">The sequence shown here is derived from an EMBL/GenBank/DDBJ whole genome shotgun (WGS) entry which is preliminary data.</text>
</comment>
<evidence type="ECO:0000313" key="3">
    <source>
        <dbReference type="EMBL" id="MPC32282.1"/>
    </source>
</evidence>
<sequence length="285" mass="31357">MASLVLRVIKLIPRCVILPLLLPSAHSRRLIHDTKVYQYFLGRGETGETRAGGGIKGEIIGAVSKHNLRLITVLKSPPTSDRRLLPFAVVGTRSGAARPSTAAATLPRPRTVRSHGSGHTRDVTKVCGPTLPDTIGKFFSLVSLEGVPLGHGRGNRRRWSLSAASGRGRAINSLSSHWAPVWCRRITGGRLQGVGAKCSLRQQETKCGQWRLQADQVNPLEWRIQQRGARPRVFQLLLPRRQENSTPGSVLIGDLWRSVGWSGRDARISRPVLVVRSRHSLIMVT</sequence>
<gene>
    <name evidence="3" type="ORF">E2C01_025590</name>
</gene>
<keyword evidence="2" id="KW-0732">Signal</keyword>
<evidence type="ECO:0000313" key="4">
    <source>
        <dbReference type="Proteomes" id="UP000324222"/>
    </source>
</evidence>
<organism evidence="3 4">
    <name type="scientific">Portunus trituberculatus</name>
    <name type="common">Swimming crab</name>
    <name type="synonym">Neptunus trituberculatus</name>
    <dbReference type="NCBI Taxonomy" id="210409"/>
    <lineage>
        <taxon>Eukaryota</taxon>
        <taxon>Metazoa</taxon>
        <taxon>Ecdysozoa</taxon>
        <taxon>Arthropoda</taxon>
        <taxon>Crustacea</taxon>
        <taxon>Multicrustacea</taxon>
        <taxon>Malacostraca</taxon>
        <taxon>Eumalacostraca</taxon>
        <taxon>Eucarida</taxon>
        <taxon>Decapoda</taxon>
        <taxon>Pleocyemata</taxon>
        <taxon>Brachyura</taxon>
        <taxon>Eubrachyura</taxon>
        <taxon>Portunoidea</taxon>
        <taxon>Portunidae</taxon>
        <taxon>Portuninae</taxon>
        <taxon>Portunus</taxon>
    </lineage>
</organism>
<feature type="signal peptide" evidence="2">
    <location>
        <begin position="1"/>
        <end position="27"/>
    </location>
</feature>
<evidence type="ECO:0000256" key="2">
    <source>
        <dbReference type="SAM" id="SignalP"/>
    </source>
</evidence>
<dbReference type="Proteomes" id="UP000324222">
    <property type="component" value="Unassembled WGS sequence"/>
</dbReference>
<evidence type="ECO:0008006" key="5">
    <source>
        <dbReference type="Google" id="ProtNLM"/>
    </source>
</evidence>
<evidence type="ECO:0000256" key="1">
    <source>
        <dbReference type="SAM" id="MobiDB-lite"/>
    </source>
</evidence>
<accession>A0A5B7EDR7</accession>